<evidence type="ECO:0000256" key="3">
    <source>
        <dbReference type="ARBA" id="ARBA00022833"/>
    </source>
</evidence>
<protein>
    <submittedName>
        <fullName evidence="5">Cg30-1</fullName>
    </submittedName>
</protein>
<keyword evidence="6" id="KW-1185">Reference proteome</keyword>
<dbReference type="GeneID" id="5184206"/>
<accession>A5IZQ4</accession>
<keyword evidence="1" id="KW-0479">Metal-binding</keyword>
<evidence type="ECO:0000313" key="5">
    <source>
        <dbReference type="EMBL" id="ABQ51995.1"/>
    </source>
</evidence>
<dbReference type="KEGG" id="vg:5184206"/>
<name>A5IZQ4_9BBAC</name>
<dbReference type="RefSeq" id="YP_001257003.1">
    <property type="nucleotide sequence ID" value="NC_009503.1"/>
</dbReference>
<evidence type="ECO:0000256" key="4">
    <source>
        <dbReference type="SAM" id="Coils"/>
    </source>
</evidence>
<organism evidence="5 6">
    <name type="scientific">Spodoptera litura granulovirus</name>
    <dbReference type="NCBI Taxonomy" id="359919"/>
    <lineage>
        <taxon>Viruses</taxon>
        <taxon>Viruses incertae sedis</taxon>
        <taxon>Naldaviricetes</taxon>
        <taxon>Lefavirales</taxon>
        <taxon>Baculoviridae</taxon>
        <taxon>Betabaculovirus</taxon>
        <taxon>Betabaculovirus spliturae</taxon>
    </lineage>
</organism>
<keyword evidence="4" id="KW-0175">Coiled coil</keyword>
<dbReference type="Proteomes" id="UP000202782">
    <property type="component" value="Segment"/>
</dbReference>
<dbReference type="InterPro" id="IPR017907">
    <property type="entry name" value="Znf_RING_CS"/>
</dbReference>
<proteinExistence type="predicted"/>
<feature type="coiled-coil region" evidence="4">
    <location>
        <begin position="128"/>
        <end position="155"/>
    </location>
</feature>
<dbReference type="PROSITE" id="PS00518">
    <property type="entry name" value="ZF_RING_1"/>
    <property type="match status" value="1"/>
</dbReference>
<sequence length="184" mass="21138">MNAPVKTYIQCLGCRVSGNSITAVTLAYAVPLLQMDICQHMFCVKCIKDMCREDSGSIRCTACDVDNYSVLQRYIIGGELLQIRADPKEIFVYGKLKTTTTTTATTTAEAEVVISDDDENAADRDMLLGRIRENNEKLQRQMTEFDLKLRKNKKKIERRNKRKTEKKLIEHLRKLYVDLKGYMD</sequence>
<evidence type="ECO:0000256" key="2">
    <source>
        <dbReference type="ARBA" id="ARBA00022771"/>
    </source>
</evidence>
<gene>
    <name evidence="5" type="primary">cg30-1</name>
    <name evidence="5" type="ORF">SlGVgp052</name>
</gene>
<dbReference type="EMBL" id="DQ288858">
    <property type="protein sequence ID" value="ABQ51995.1"/>
    <property type="molecule type" value="Genomic_DNA"/>
</dbReference>
<keyword evidence="2" id="KW-0863">Zinc-finger</keyword>
<dbReference type="GO" id="GO:0008270">
    <property type="term" value="F:zinc ion binding"/>
    <property type="evidence" value="ECO:0007669"/>
    <property type="project" value="UniProtKB-KW"/>
</dbReference>
<evidence type="ECO:0000313" key="6">
    <source>
        <dbReference type="Proteomes" id="UP000202782"/>
    </source>
</evidence>
<dbReference type="OrthoDB" id="40512at10239"/>
<reference evidence="5 6" key="1">
    <citation type="journal article" date="2008" name="J. Microbiol.">
        <title>Molecular and phylogenetic characterization of Spodoptera litura granulovirus.</title>
        <authorList>
            <person name="Wang Y."/>
            <person name="Choi J.Y."/>
            <person name="Roh J.Y."/>
            <person name="Woo S.D."/>
            <person name="Jin B.R."/>
            <person name="Je Y.H."/>
        </authorList>
    </citation>
    <scope>NUCLEOTIDE SEQUENCE [LARGE SCALE GENOMIC DNA]</scope>
    <source>
        <strain evidence="5">SlGV-K1</strain>
    </source>
</reference>
<keyword evidence="3" id="KW-0862">Zinc</keyword>
<evidence type="ECO:0000256" key="1">
    <source>
        <dbReference type="ARBA" id="ARBA00022723"/>
    </source>
</evidence>